<dbReference type="InterPro" id="IPR004843">
    <property type="entry name" value="Calcineurin-like_PHP"/>
</dbReference>
<dbReference type="GO" id="GO:0008408">
    <property type="term" value="F:3'-5' exonuclease activity"/>
    <property type="evidence" value="ECO:0007669"/>
    <property type="project" value="InterPro"/>
</dbReference>
<protein>
    <recommendedName>
        <fullName evidence="3 7">Nuclease SbcCD subunit D</fullName>
    </recommendedName>
</protein>
<evidence type="ECO:0000256" key="6">
    <source>
        <dbReference type="ARBA" id="ARBA00022839"/>
    </source>
</evidence>
<keyword evidence="6 7" id="KW-0269">Exonuclease</keyword>
<accession>A0A2T4UE49</accession>
<comment type="function">
    <text evidence="7">SbcCD cleaves DNA hairpin structures. These structures can inhibit DNA replication and are intermediates in certain DNA recombination reactions. The complex acts as a 3'-&gt;5' double strand exonuclease that can open hairpins. It also has a 5' single-strand endonuclease activity.</text>
</comment>
<dbReference type="SUPFAM" id="SSF56300">
    <property type="entry name" value="Metallo-dependent phosphatases"/>
    <property type="match status" value="1"/>
</dbReference>
<keyword evidence="7" id="KW-0255">Endonuclease</keyword>
<feature type="domain" description="Calcineurin-like phosphoesterase" evidence="8">
    <location>
        <begin position="1"/>
        <end position="214"/>
    </location>
</feature>
<dbReference type="Gene3D" id="3.60.21.10">
    <property type="match status" value="1"/>
</dbReference>
<dbReference type="RefSeq" id="WP_107570832.1">
    <property type="nucleotide sequence ID" value="NZ_PYYB01000003.1"/>
</dbReference>
<gene>
    <name evidence="7" type="primary">sbcD</name>
    <name evidence="10" type="ORF">C7Y72_17295</name>
</gene>
<keyword evidence="11" id="KW-1185">Reference proteome</keyword>
<dbReference type="Pfam" id="PF00149">
    <property type="entry name" value="Metallophos"/>
    <property type="match status" value="1"/>
</dbReference>
<dbReference type="PANTHER" id="PTHR30337:SF0">
    <property type="entry name" value="NUCLEASE SBCCD SUBUNIT D"/>
    <property type="match status" value="1"/>
</dbReference>
<evidence type="ECO:0000256" key="7">
    <source>
        <dbReference type="RuleBase" id="RU363069"/>
    </source>
</evidence>
<dbReference type="AlphaFoldDB" id="A0A2T4UE49"/>
<comment type="caution">
    <text evidence="10">The sequence shown here is derived from an EMBL/GenBank/DDBJ whole genome shotgun (WGS) entry which is preliminary data.</text>
</comment>
<evidence type="ECO:0000259" key="8">
    <source>
        <dbReference type="Pfam" id="PF00149"/>
    </source>
</evidence>
<evidence type="ECO:0000256" key="3">
    <source>
        <dbReference type="ARBA" id="ARBA00013365"/>
    </source>
</evidence>
<dbReference type="InterPro" id="IPR029052">
    <property type="entry name" value="Metallo-depent_PP-like"/>
</dbReference>
<comment type="subunit">
    <text evidence="2 7">Heterodimer of SbcC and SbcD.</text>
</comment>
<comment type="similarity">
    <text evidence="1 7">Belongs to the SbcD family.</text>
</comment>
<keyword evidence="4 7" id="KW-0540">Nuclease</keyword>
<evidence type="ECO:0000313" key="11">
    <source>
        <dbReference type="Proteomes" id="UP000240739"/>
    </source>
</evidence>
<dbReference type="PANTHER" id="PTHR30337">
    <property type="entry name" value="COMPONENT OF ATP-DEPENDENT DSDNA EXONUCLEASE"/>
    <property type="match status" value="1"/>
</dbReference>
<dbReference type="Proteomes" id="UP000240739">
    <property type="component" value="Unassembled WGS sequence"/>
</dbReference>
<dbReference type="GO" id="GO:0004519">
    <property type="term" value="F:endonuclease activity"/>
    <property type="evidence" value="ECO:0007669"/>
    <property type="project" value="UniProtKB-KW"/>
</dbReference>
<dbReference type="NCBIfam" id="TIGR00619">
    <property type="entry name" value="sbcd"/>
    <property type="match status" value="1"/>
</dbReference>
<dbReference type="GO" id="GO:0006260">
    <property type="term" value="P:DNA replication"/>
    <property type="evidence" value="ECO:0007669"/>
    <property type="project" value="UniProtKB-KW"/>
</dbReference>
<proteinExistence type="inferred from homology"/>
<evidence type="ECO:0000259" key="9">
    <source>
        <dbReference type="Pfam" id="PF12320"/>
    </source>
</evidence>
<dbReference type="OrthoDB" id="9773856at2"/>
<reference evidence="10 11" key="1">
    <citation type="submission" date="2018-03" db="EMBL/GenBank/DDBJ databases">
        <title>Aquarubrobacter algicola gen. nov., sp. nov., a novel actinobacterium isolated from shallow eutrophic lake during the end of cyanobacterial harmful algal blooms.</title>
        <authorList>
            <person name="Chun S.J."/>
        </authorList>
    </citation>
    <scope>NUCLEOTIDE SEQUENCE [LARGE SCALE GENOMIC DNA]</scope>
    <source>
        <strain evidence="10 11">Seoho-28</strain>
    </source>
</reference>
<dbReference type="InterPro" id="IPR004593">
    <property type="entry name" value="SbcD"/>
</dbReference>
<evidence type="ECO:0000313" key="10">
    <source>
        <dbReference type="EMBL" id="PTL55789.1"/>
    </source>
</evidence>
<dbReference type="InterPro" id="IPR041796">
    <property type="entry name" value="Mre11_N"/>
</dbReference>
<keyword evidence="7" id="KW-0235">DNA replication</keyword>
<keyword evidence="5 7" id="KW-0378">Hydrolase</keyword>
<dbReference type="InterPro" id="IPR050535">
    <property type="entry name" value="DNA_Repair-Maintenance_Comp"/>
</dbReference>
<dbReference type="GO" id="GO:0006310">
    <property type="term" value="P:DNA recombination"/>
    <property type="evidence" value="ECO:0007669"/>
    <property type="project" value="UniProtKB-KW"/>
</dbReference>
<dbReference type="CDD" id="cd00840">
    <property type="entry name" value="MPP_Mre11_N"/>
    <property type="match status" value="1"/>
</dbReference>
<name>A0A2T4UE49_9ACTN</name>
<evidence type="ECO:0000256" key="2">
    <source>
        <dbReference type="ARBA" id="ARBA00011322"/>
    </source>
</evidence>
<evidence type="ECO:0000256" key="5">
    <source>
        <dbReference type="ARBA" id="ARBA00022801"/>
    </source>
</evidence>
<evidence type="ECO:0000256" key="4">
    <source>
        <dbReference type="ARBA" id="ARBA00022722"/>
    </source>
</evidence>
<feature type="domain" description="Nuclease SbcCD subunit D C-terminal" evidence="9">
    <location>
        <begin position="262"/>
        <end position="350"/>
    </location>
</feature>
<organism evidence="10 11">
    <name type="scientific">Paraconexibacter algicola</name>
    <dbReference type="NCBI Taxonomy" id="2133960"/>
    <lineage>
        <taxon>Bacteria</taxon>
        <taxon>Bacillati</taxon>
        <taxon>Actinomycetota</taxon>
        <taxon>Thermoleophilia</taxon>
        <taxon>Solirubrobacterales</taxon>
        <taxon>Paraconexibacteraceae</taxon>
        <taxon>Paraconexibacter</taxon>
    </lineage>
</organism>
<keyword evidence="7" id="KW-0233">DNA recombination</keyword>
<evidence type="ECO:0000256" key="1">
    <source>
        <dbReference type="ARBA" id="ARBA00010555"/>
    </source>
</evidence>
<sequence>MRLLHTADWHLGRTFHGDPLLDAQARAIDTLVDVARDASIDAVVVAGDVYDRALPPVDAVRLADEALARLSELCPVVVISGNHDSVDRLGFAARILERGGVHVRTRVDDVATPIPVADGLLYALPYLEPDLTATVLGAPARTHEAVLRAAMDRVRADLAARGPAPRPTAVTAHAFVSGADASPSERDLAVGGSACVPAGTFAGIDYVALGHLHAPQTAGPAGRYAGSLVPFSFPEATRPKSCAVVEVLPLGTTCDLVPLPVWRPLASLRGTLEELLRDAALAVHEPAWVHATLTDAVTPRDAMARLRARFPHAVALAFEPVGAAPRPEGSYAARLEGLDDRELVARFVTDVRGVAPTAEEARVLDEAFVAHRTEQVAA</sequence>
<dbReference type="InterPro" id="IPR026843">
    <property type="entry name" value="SbcD_C"/>
</dbReference>
<dbReference type="Pfam" id="PF12320">
    <property type="entry name" value="SbcD_C"/>
    <property type="match status" value="1"/>
</dbReference>
<dbReference type="EMBL" id="PYYB01000003">
    <property type="protein sequence ID" value="PTL55789.1"/>
    <property type="molecule type" value="Genomic_DNA"/>
</dbReference>